<keyword evidence="4" id="KW-0215">Deoxyribonucleotide synthesis</keyword>
<dbReference type="InterPro" id="IPR009078">
    <property type="entry name" value="Ferritin-like_SF"/>
</dbReference>
<comment type="similarity">
    <text evidence="1 4">Belongs to the ribonucleoside diphosphate reductase small chain family.</text>
</comment>
<feature type="binding site" evidence="6">
    <location>
        <position position="120"/>
    </location>
    <ligand>
        <name>Fe cation</name>
        <dbReference type="ChEBI" id="CHEBI:24875"/>
        <label>1</label>
    </ligand>
</feature>
<evidence type="ECO:0000256" key="4">
    <source>
        <dbReference type="PIRNR" id="PIRNR000355"/>
    </source>
</evidence>
<feature type="transmembrane region" description="Helical" evidence="7">
    <location>
        <begin position="179"/>
        <end position="205"/>
    </location>
</feature>
<proteinExistence type="inferred from homology"/>
<dbReference type="EC" id="1.17.4.1" evidence="4"/>
<organism evidence="8 9">
    <name type="scientific">Actinocatenispora thailandica</name>
    <dbReference type="NCBI Taxonomy" id="227318"/>
    <lineage>
        <taxon>Bacteria</taxon>
        <taxon>Bacillati</taxon>
        <taxon>Actinomycetota</taxon>
        <taxon>Actinomycetes</taxon>
        <taxon>Micromonosporales</taxon>
        <taxon>Micromonosporaceae</taxon>
        <taxon>Actinocatenispora</taxon>
    </lineage>
</organism>
<dbReference type="GO" id="GO:0046872">
    <property type="term" value="F:metal ion binding"/>
    <property type="evidence" value="ECO:0007669"/>
    <property type="project" value="UniProtKB-KW"/>
</dbReference>
<gene>
    <name evidence="8" type="primary">nrdB</name>
    <name evidence="8" type="ORF">Athai_38920</name>
</gene>
<dbReference type="GO" id="GO:0009263">
    <property type="term" value="P:deoxyribonucleotide biosynthetic process"/>
    <property type="evidence" value="ECO:0007669"/>
    <property type="project" value="UniProtKB-KW"/>
</dbReference>
<evidence type="ECO:0000256" key="6">
    <source>
        <dbReference type="PIRSR" id="PIRSR000355-2"/>
    </source>
</evidence>
<feature type="binding site" evidence="6">
    <location>
        <position position="229"/>
    </location>
    <ligand>
        <name>Fe cation</name>
        <dbReference type="ChEBI" id="CHEBI:24875"/>
        <label>2</label>
    </ligand>
</feature>
<protein>
    <recommendedName>
        <fullName evidence="4">Ribonucleoside-diphosphate reductase subunit beta</fullName>
        <ecNumber evidence="4">1.17.4.1</ecNumber>
    </recommendedName>
</protein>
<keyword evidence="4 6" id="KW-0479">Metal-binding</keyword>
<keyword evidence="4" id="KW-0560">Oxidoreductase</keyword>
<dbReference type="Pfam" id="PF00268">
    <property type="entry name" value="Ribonuc_red_sm"/>
    <property type="match status" value="1"/>
</dbReference>
<dbReference type="InterPro" id="IPR012348">
    <property type="entry name" value="RNR-like"/>
</dbReference>
<dbReference type="Proteomes" id="UP000611640">
    <property type="component" value="Chromosome"/>
</dbReference>
<keyword evidence="7" id="KW-0472">Membrane</keyword>
<dbReference type="InterPro" id="IPR000358">
    <property type="entry name" value="RNR_small_fam"/>
</dbReference>
<dbReference type="UniPathway" id="UPA00326"/>
<evidence type="ECO:0000256" key="5">
    <source>
        <dbReference type="PIRSR" id="PIRSR000355-1"/>
    </source>
</evidence>
<comment type="catalytic activity">
    <reaction evidence="3 4">
        <text>a 2'-deoxyribonucleoside 5'-diphosphate + [thioredoxin]-disulfide + H2O = a ribonucleoside 5'-diphosphate + [thioredoxin]-dithiol</text>
        <dbReference type="Rhea" id="RHEA:23252"/>
        <dbReference type="Rhea" id="RHEA-COMP:10698"/>
        <dbReference type="Rhea" id="RHEA-COMP:10700"/>
        <dbReference type="ChEBI" id="CHEBI:15377"/>
        <dbReference type="ChEBI" id="CHEBI:29950"/>
        <dbReference type="ChEBI" id="CHEBI:50058"/>
        <dbReference type="ChEBI" id="CHEBI:57930"/>
        <dbReference type="ChEBI" id="CHEBI:73316"/>
        <dbReference type="EC" id="1.17.4.1"/>
    </reaction>
</comment>
<feature type="binding site" evidence="6">
    <location>
        <position position="86"/>
    </location>
    <ligand>
        <name>Fe cation</name>
        <dbReference type="ChEBI" id="CHEBI:24875"/>
        <label>1</label>
    </ligand>
</feature>
<comment type="function">
    <text evidence="4">Provides the precursors necessary for DNA synthesis. Catalyzes the biosynthesis of deoxyribonucleotides from the corresponding ribonucleotides.</text>
</comment>
<name>A0A7R7DRC5_9ACTN</name>
<feature type="binding site" evidence="6">
    <location>
        <position position="117"/>
    </location>
    <ligand>
        <name>Fe cation</name>
        <dbReference type="ChEBI" id="CHEBI:24875"/>
        <label>1</label>
    </ligand>
</feature>
<dbReference type="SUPFAM" id="SSF47240">
    <property type="entry name" value="Ferritin-like"/>
    <property type="match status" value="1"/>
</dbReference>
<reference evidence="8 9" key="1">
    <citation type="submission" date="2020-08" db="EMBL/GenBank/DDBJ databases">
        <title>Whole genome shotgun sequence of Actinocatenispora thailandica NBRC 105041.</title>
        <authorList>
            <person name="Komaki H."/>
            <person name="Tamura T."/>
        </authorList>
    </citation>
    <scope>NUCLEOTIDE SEQUENCE [LARGE SCALE GENOMIC DNA]</scope>
    <source>
        <strain evidence="8 9">NBRC 105041</strain>
    </source>
</reference>
<dbReference type="Gene3D" id="1.10.620.20">
    <property type="entry name" value="Ribonucleotide Reductase, subunit A"/>
    <property type="match status" value="1"/>
</dbReference>
<dbReference type="AlphaFoldDB" id="A0A7R7DRC5"/>
<dbReference type="CDD" id="cd01049">
    <property type="entry name" value="RNRR2"/>
    <property type="match status" value="1"/>
</dbReference>
<dbReference type="EMBL" id="AP023355">
    <property type="protein sequence ID" value="BCJ36389.1"/>
    <property type="molecule type" value="Genomic_DNA"/>
</dbReference>
<feature type="binding site" evidence="6">
    <location>
        <position position="192"/>
    </location>
    <ligand>
        <name>Fe cation</name>
        <dbReference type="ChEBI" id="CHEBI:24875"/>
        <label>2</label>
    </ligand>
</feature>
<dbReference type="InterPro" id="IPR033909">
    <property type="entry name" value="RNR_small"/>
</dbReference>
<evidence type="ECO:0000313" key="9">
    <source>
        <dbReference type="Proteomes" id="UP000611640"/>
    </source>
</evidence>
<feature type="binding site" evidence="6">
    <location>
        <position position="226"/>
    </location>
    <ligand>
        <name>Fe cation</name>
        <dbReference type="ChEBI" id="CHEBI:24875"/>
        <label>2</label>
    </ligand>
</feature>
<comment type="subunit">
    <text evidence="2">Tetramer of two alpha and two beta subunits.</text>
</comment>
<feature type="binding site" evidence="6">
    <location>
        <position position="117"/>
    </location>
    <ligand>
        <name>Fe cation</name>
        <dbReference type="ChEBI" id="CHEBI:24875"/>
        <label>2</label>
    </ligand>
</feature>
<evidence type="ECO:0000256" key="1">
    <source>
        <dbReference type="ARBA" id="ARBA00009303"/>
    </source>
</evidence>
<sequence length="350" mass="39996">MTTSPESPAGIRTGAGERHLLLDPGMDLTLRPMRYPRFFDRFKDAIKNTWSVEEVDLHSDLADLAKLSPAEQHLVSRLVAFFATGDTIVANNLVLNLYQHVNSPEGRLYLSRQLFEEAVHVQFYLNLLDTYVPDEKERFEAFAAVENIPSIARKAEFCFRWIDSVFELRELRTRDDRRAFLLNLICFAACIEGLFFYGAFAYVYFLRSRGLLHGLASGTNWVFRDESMHMAFAFDVVDTVRAEEPDLFDAEMEQQVKDMLAEAVECEVQFAADLLDQGVSGMSLAQMREYLQHVADRRLAMLGIEPMYGSGNPFAFMELQDVQELSNFFERRVSAYQVGVTGSVSFDDDF</sequence>
<dbReference type="PANTHER" id="PTHR23409">
    <property type="entry name" value="RIBONUCLEOSIDE-DIPHOSPHATE REDUCTASE SMALL CHAIN"/>
    <property type="match status" value="1"/>
</dbReference>
<evidence type="ECO:0000256" key="2">
    <source>
        <dbReference type="ARBA" id="ARBA00011209"/>
    </source>
</evidence>
<dbReference type="PIRSF" id="PIRSF000355">
    <property type="entry name" value="NrdB"/>
    <property type="match status" value="1"/>
</dbReference>
<dbReference type="GO" id="GO:0004748">
    <property type="term" value="F:ribonucleoside-diphosphate reductase activity, thioredoxin disulfide as acceptor"/>
    <property type="evidence" value="ECO:0007669"/>
    <property type="project" value="UniProtKB-EC"/>
</dbReference>
<evidence type="ECO:0000256" key="3">
    <source>
        <dbReference type="ARBA" id="ARBA00047754"/>
    </source>
</evidence>
<accession>A0A7R7DRC5</accession>
<comment type="cofactor">
    <cofactor evidence="4 6">
        <name>Fe cation</name>
        <dbReference type="ChEBI" id="CHEBI:24875"/>
    </cofactor>
    <text evidence="4 6">Binds 2 iron ions per subunit.</text>
</comment>
<evidence type="ECO:0000256" key="7">
    <source>
        <dbReference type="SAM" id="Phobius"/>
    </source>
</evidence>
<dbReference type="KEGG" id="atl:Athai_38920"/>
<keyword evidence="9" id="KW-1185">Reference proteome</keyword>
<feature type="active site" evidence="5">
    <location>
        <position position="124"/>
    </location>
</feature>
<evidence type="ECO:0000313" key="8">
    <source>
        <dbReference type="EMBL" id="BCJ36389.1"/>
    </source>
</evidence>
<keyword evidence="4 6" id="KW-0408">Iron</keyword>
<dbReference type="PANTHER" id="PTHR23409:SF18">
    <property type="entry name" value="RIBONUCLEOSIDE-DIPHOSPHATE REDUCTASE SUBUNIT M2"/>
    <property type="match status" value="1"/>
</dbReference>
<keyword evidence="7" id="KW-1133">Transmembrane helix</keyword>
<keyword evidence="7" id="KW-0812">Transmembrane</keyword>